<dbReference type="InterPro" id="IPR029063">
    <property type="entry name" value="SAM-dependent_MTases_sf"/>
</dbReference>
<keyword evidence="2" id="KW-0812">Transmembrane</keyword>
<feature type="transmembrane region" description="Helical" evidence="2">
    <location>
        <begin position="68"/>
        <end position="86"/>
    </location>
</feature>
<dbReference type="KEGG" id="tim:GMBLW1_44950"/>
<feature type="transmembrane region" description="Helical" evidence="2">
    <location>
        <begin position="246"/>
        <end position="264"/>
    </location>
</feature>
<feature type="transmembrane region" description="Helical" evidence="2">
    <location>
        <begin position="221"/>
        <end position="240"/>
    </location>
</feature>
<evidence type="ECO:0000313" key="4">
    <source>
        <dbReference type="Proteomes" id="UP000464378"/>
    </source>
</evidence>
<proteinExistence type="predicted"/>
<keyword evidence="2" id="KW-1133">Transmembrane helix</keyword>
<dbReference type="SUPFAM" id="SSF53335">
    <property type="entry name" value="S-adenosyl-L-methionine-dependent methyltransferases"/>
    <property type="match status" value="1"/>
</dbReference>
<dbReference type="GO" id="GO:0006596">
    <property type="term" value="P:polyamine biosynthetic process"/>
    <property type="evidence" value="ECO:0007669"/>
    <property type="project" value="UniProtKB-KW"/>
</dbReference>
<protein>
    <recommendedName>
        <fullName evidence="5">PABS domain-containing protein</fullName>
    </recommendedName>
</protein>
<feature type="transmembrane region" description="Helical" evidence="2">
    <location>
        <begin position="98"/>
        <end position="121"/>
    </location>
</feature>
<evidence type="ECO:0000256" key="2">
    <source>
        <dbReference type="SAM" id="Phobius"/>
    </source>
</evidence>
<keyword evidence="4" id="KW-1185">Reference proteome</keyword>
<dbReference type="NCBIfam" id="NF037959">
    <property type="entry name" value="MFS_SpdSyn"/>
    <property type="match status" value="1"/>
</dbReference>
<sequence>MPLLFGLTMFGSALLLFVVQPLIGRLLLPLLGGSPLVWNTALVFFQGILLLGYTYAHRLGQWHSRSAVLLHAVVLTLPLLILPFLVDGDRARTWLTQFGPMFGLLALLLTIVGLPFFALATTAPLLQTWFSRSGHRRASDPYFLYVASNAGSMIALVAYPFLIEPFLPLAMQSATWRVGYIAVVVAILLCGISIGRGTPPPVTEAAETPPQPITTARRLRWIGLSALPSSLLVSVTSYLTTDLAPMPLLWLLPLALYLLTFMLAFSTSIRIPTQTLGRVLMILVSAVALAMLLHASEPLFLVLACHLLMFFLATLLAHCQLAADRPPAGDLTQFYLVMSLGGVLGGIFNVWLAPLLFHRAGLIEYPLAIALVSLARSPEDDPRIRTTDWLLPMLLLLATLGWRALIQQNAWIAGSVADLSKQLSLPAENLRGGLTYGVSLLLAYMLVDRRLRFAIAIAGLILISRMDDGPVGRTILLERNHLGLVQVAIDPDEQFIRMVHGNTIHGQQWRDRSDPRHGDPLTYYHRRGPMGEVFKQGFDPDNRPIRIGAIGLGTGSLAAYAKPNQDWDFFELDPAVEKLARDDQYFTYLRDTKAKSMQVILGDARLQLETIPDGSYNLLIVDAFSSDSIPIHLITAEALELYRRKLTPDGVLAIHLSNRYLKLSPIVAKLAESAEPAWTIMLAQDRGVDDEIQKAEGRFPSEWVLLAPNAERLAPWKRNRLFSPYRAPAGTPRWTDDYAALLAAILPVWGEPD</sequence>
<evidence type="ECO:0008006" key="5">
    <source>
        <dbReference type="Google" id="ProtNLM"/>
    </source>
</evidence>
<name>A0A6C2YSL6_9BACT</name>
<feature type="transmembrane region" description="Helical" evidence="2">
    <location>
        <begin position="174"/>
        <end position="194"/>
    </location>
</feature>
<evidence type="ECO:0000256" key="1">
    <source>
        <dbReference type="ARBA" id="ARBA00023115"/>
    </source>
</evidence>
<dbReference type="InParanoid" id="A0A6C2YSL6"/>
<feature type="transmembrane region" description="Helical" evidence="2">
    <location>
        <begin position="334"/>
        <end position="353"/>
    </location>
</feature>
<accession>A0A6C2YSL6</accession>
<feature type="transmembrane region" description="Helical" evidence="2">
    <location>
        <begin position="299"/>
        <end position="322"/>
    </location>
</feature>
<keyword evidence="2" id="KW-0472">Membrane</keyword>
<dbReference type="EMBL" id="LR586016">
    <property type="protein sequence ID" value="VIP04698.1"/>
    <property type="molecule type" value="Genomic_DNA"/>
</dbReference>
<reference evidence="3" key="1">
    <citation type="submission" date="2019-04" db="EMBL/GenBank/DDBJ databases">
        <authorList>
            <consortium name="Science for Life Laboratories"/>
        </authorList>
    </citation>
    <scope>NUCLEOTIDE SEQUENCE</scope>
    <source>
        <strain evidence="3">MBLW1</strain>
    </source>
</reference>
<dbReference type="Proteomes" id="UP000464378">
    <property type="component" value="Chromosome"/>
</dbReference>
<organism evidence="3">
    <name type="scientific">Tuwongella immobilis</name>
    <dbReference type="NCBI Taxonomy" id="692036"/>
    <lineage>
        <taxon>Bacteria</taxon>
        <taxon>Pseudomonadati</taxon>
        <taxon>Planctomycetota</taxon>
        <taxon>Planctomycetia</taxon>
        <taxon>Gemmatales</taxon>
        <taxon>Gemmataceae</taxon>
        <taxon>Tuwongella</taxon>
    </lineage>
</organism>
<feature type="transmembrane region" description="Helical" evidence="2">
    <location>
        <begin position="37"/>
        <end position="56"/>
    </location>
</feature>
<dbReference type="RefSeq" id="WP_162659744.1">
    <property type="nucleotide sequence ID" value="NZ_LR593887.1"/>
</dbReference>
<feature type="transmembrane region" description="Helical" evidence="2">
    <location>
        <begin position="276"/>
        <end position="293"/>
    </location>
</feature>
<dbReference type="PANTHER" id="PTHR43317">
    <property type="entry name" value="THERMOSPERMINE SYNTHASE ACAULIS5"/>
    <property type="match status" value="1"/>
</dbReference>
<keyword evidence="1" id="KW-0620">Polyamine biosynthesis</keyword>
<dbReference type="PANTHER" id="PTHR43317:SF1">
    <property type="entry name" value="THERMOSPERMINE SYNTHASE ACAULIS5"/>
    <property type="match status" value="1"/>
</dbReference>
<evidence type="ECO:0000313" key="3">
    <source>
        <dbReference type="EMBL" id="VIP04698.1"/>
    </source>
</evidence>
<feature type="transmembrane region" description="Helical" evidence="2">
    <location>
        <begin position="142"/>
        <end position="162"/>
    </location>
</feature>
<dbReference type="EMBL" id="LR593887">
    <property type="protein sequence ID" value="VTS06755.1"/>
    <property type="molecule type" value="Genomic_DNA"/>
</dbReference>
<gene>
    <name evidence="3" type="ORF">GMBLW1_44950</name>
</gene>
<dbReference type="AlphaFoldDB" id="A0A6C2YSL6"/>
<dbReference type="Gene3D" id="3.40.50.150">
    <property type="entry name" value="Vaccinia Virus protein VP39"/>
    <property type="match status" value="1"/>
</dbReference>